<proteinExistence type="predicted"/>
<dbReference type="InterPro" id="IPR050515">
    <property type="entry name" value="Beta-lactam/transpept"/>
</dbReference>
<dbReference type="AlphaFoldDB" id="A0A3B0SWA4"/>
<keyword evidence="4" id="KW-0328">Glycosyltransferase</keyword>
<evidence type="ECO:0000259" key="3">
    <source>
        <dbReference type="Pfam" id="PF00905"/>
    </source>
</evidence>
<dbReference type="GO" id="GO:0016757">
    <property type="term" value="F:glycosyltransferase activity"/>
    <property type="evidence" value="ECO:0007669"/>
    <property type="project" value="UniProtKB-KW"/>
</dbReference>
<keyword evidence="4" id="KW-0131">Cell cycle</keyword>
<reference evidence="4" key="1">
    <citation type="submission" date="2018-06" db="EMBL/GenBank/DDBJ databases">
        <authorList>
            <person name="Zhirakovskaya E."/>
        </authorList>
    </citation>
    <scope>NUCLEOTIDE SEQUENCE</scope>
</reference>
<dbReference type="InterPro" id="IPR012338">
    <property type="entry name" value="Beta-lactam/transpept-like"/>
</dbReference>
<evidence type="ECO:0000256" key="1">
    <source>
        <dbReference type="ARBA" id="ARBA00004370"/>
    </source>
</evidence>
<dbReference type="Gene3D" id="3.30.450.330">
    <property type="match status" value="1"/>
</dbReference>
<organism evidence="4">
    <name type="scientific">hydrothermal vent metagenome</name>
    <dbReference type="NCBI Taxonomy" id="652676"/>
    <lineage>
        <taxon>unclassified sequences</taxon>
        <taxon>metagenomes</taxon>
        <taxon>ecological metagenomes</taxon>
    </lineage>
</organism>
<dbReference type="GO" id="GO:0008658">
    <property type="term" value="F:penicillin binding"/>
    <property type="evidence" value="ECO:0007669"/>
    <property type="project" value="InterPro"/>
</dbReference>
<dbReference type="PANTHER" id="PTHR30627:SF1">
    <property type="entry name" value="PEPTIDOGLYCAN D,D-TRANSPEPTIDASE FTSI"/>
    <property type="match status" value="1"/>
</dbReference>
<gene>
    <name evidence="4" type="ORF">MNBD_ACTINO02-121</name>
</gene>
<keyword evidence="4" id="KW-0808">Transferase</keyword>
<dbReference type="EMBL" id="UOEK01000492">
    <property type="protein sequence ID" value="VAW08780.1"/>
    <property type="molecule type" value="Genomic_DNA"/>
</dbReference>
<name>A0A3B0SWA4_9ZZZZ</name>
<comment type="subcellular location">
    <subcellularLocation>
        <location evidence="1">Membrane</location>
    </subcellularLocation>
</comment>
<dbReference type="GO" id="GO:0005886">
    <property type="term" value="C:plasma membrane"/>
    <property type="evidence" value="ECO:0007669"/>
    <property type="project" value="TreeGrafter"/>
</dbReference>
<dbReference type="GO" id="GO:0051301">
    <property type="term" value="P:cell division"/>
    <property type="evidence" value="ECO:0007669"/>
    <property type="project" value="UniProtKB-KW"/>
</dbReference>
<keyword evidence="4" id="KW-0132">Cell division</keyword>
<accession>A0A3B0SWA4</accession>
<keyword evidence="2" id="KW-0472">Membrane</keyword>
<dbReference type="InterPro" id="IPR001460">
    <property type="entry name" value="PCN-bd_Tpept"/>
</dbReference>
<sequence length="350" mass="37364">MQIAAQEALALAVEESSATAGWAVVLDVATGDVLAMATAPTFNLNDRTNVDRETFRNRVVTDQFEPGSTLKVLTIAAAIEEGIVTPDTEFTLPATLEIARKKYSDVGRKDERVMSVRDIVAKSSNVGTITVQQLLGNEKHWEYLNRIGLGRRTTSHIPGEVSGLLHPVKDWCDSVCGPSTGIGYRVNVTLLQMAAVFATVANDGVWIEPHVIDEEIFPDGTRTTFQPIERPVFSEETARTMRELLAGVVEGGTGRRAAVEGYRVGGKTGTTQKYLEAEGGYSDTAVVASFIGIAPIDNPRIVVAVVLDSPTGERIEGDRAVSLSYGGVSAAPVFAAIVKAAMHGLGVPPE</sequence>
<dbReference type="Gene3D" id="3.40.710.10">
    <property type="entry name" value="DD-peptidase/beta-lactamase superfamily"/>
    <property type="match status" value="1"/>
</dbReference>
<dbReference type="SUPFAM" id="SSF56601">
    <property type="entry name" value="beta-lactamase/transpeptidase-like"/>
    <property type="match status" value="1"/>
</dbReference>
<evidence type="ECO:0000313" key="4">
    <source>
        <dbReference type="EMBL" id="VAW08780.1"/>
    </source>
</evidence>
<dbReference type="PANTHER" id="PTHR30627">
    <property type="entry name" value="PEPTIDOGLYCAN D,D-TRANSPEPTIDASE"/>
    <property type="match status" value="1"/>
</dbReference>
<dbReference type="Pfam" id="PF00905">
    <property type="entry name" value="Transpeptidase"/>
    <property type="match status" value="1"/>
</dbReference>
<dbReference type="EC" id="2.4.1.129" evidence="4"/>
<protein>
    <submittedName>
        <fullName evidence="4">Cell division protein FtsI [Peptidoglycan synthetase]</fullName>
        <ecNumber evidence="4">2.4.1.129</ecNumber>
    </submittedName>
</protein>
<dbReference type="GO" id="GO:0071555">
    <property type="term" value="P:cell wall organization"/>
    <property type="evidence" value="ECO:0007669"/>
    <property type="project" value="TreeGrafter"/>
</dbReference>
<feature type="domain" description="Penicillin-binding protein transpeptidase" evidence="3">
    <location>
        <begin position="21"/>
        <end position="338"/>
    </location>
</feature>
<evidence type="ECO:0000256" key="2">
    <source>
        <dbReference type="ARBA" id="ARBA00023136"/>
    </source>
</evidence>